<gene>
    <name evidence="1" type="ORF">FIBSPDRAFT_953243</name>
</gene>
<protein>
    <submittedName>
        <fullName evidence="1">Uncharacterized protein</fullName>
    </submittedName>
</protein>
<reference evidence="1 2" key="1">
    <citation type="journal article" date="2016" name="Mol. Biol. Evol.">
        <title>Comparative Genomics of Early-Diverging Mushroom-Forming Fungi Provides Insights into the Origins of Lignocellulose Decay Capabilities.</title>
        <authorList>
            <person name="Nagy L.G."/>
            <person name="Riley R."/>
            <person name="Tritt A."/>
            <person name="Adam C."/>
            <person name="Daum C."/>
            <person name="Floudas D."/>
            <person name="Sun H."/>
            <person name="Yadav J.S."/>
            <person name="Pangilinan J."/>
            <person name="Larsson K.H."/>
            <person name="Matsuura K."/>
            <person name="Barry K."/>
            <person name="Labutti K."/>
            <person name="Kuo R."/>
            <person name="Ohm R.A."/>
            <person name="Bhattacharya S.S."/>
            <person name="Shirouzu T."/>
            <person name="Yoshinaga Y."/>
            <person name="Martin F.M."/>
            <person name="Grigoriev I.V."/>
            <person name="Hibbett D.S."/>
        </authorList>
    </citation>
    <scope>NUCLEOTIDE SEQUENCE [LARGE SCALE GENOMIC DNA]</scope>
    <source>
        <strain evidence="1 2">CBS 109695</strain>
    </source>
</reference>
<evidence type="ECO:0000313" key="2">
    <source>
        <dbReference type="Proteomes" id="UP000076532"/>
    </source>
</evidence>
<dbReference type="Proteomes" id="UP000076532">
    <property type="component" value="Unassembled WGS sequence"/>
</dbReference>
<keyword evidence="2" id="KW-1185">Reference proteome</keyword>
<dbReference type="AlphaFoldDB" id="A0A166KHD5"/>
<name>A0A166KHD5_9AGAM</name>
<accession>A0A166KHD5</accession>
<dbReference type="OrthoDB" id="3024583at2759"/>
<proteinExistence type="predicted"/>
<evidence type="ECO:0000313" key="1">
    <source>
        <dbReference type="EMBL" id="KZP21907.1"/>
    </source>
</evidence>
<sequence>MPPPNHADSWLASVMLQGDLLMCEHGAIECKMEIIHEKAPETEATQIFEDPPTLTLWVTAHTSQVAKADGLVYQSPRTVVDQYIGYPDERRAPEWTRRANKIFEFQQPRATFVHIFLRLALNQWNLPAQGRLFQMHLWVQSSTV</sequence>
<dbReference type="EMBL" id="KV417543">
    <property type="protein sequence ID" value="KZP21907.1"/>
    <property type="molecule type" value="Genomic_DNA"/>
</dbReference>
<organism evidence="1 2">
    <name type="scientific">Athelia psychrophila</name>
    <dbReference type="NCBI Taxonomy" id="1759441"/>
    <lineage>
        <taxon>Eukaryota</taxon>
        <taxon>Fungi</taxon>
        <taxon>Dikarya</taxon>
        <taxon>Basidiomycota</taxon>
        <taxon>Agaricomycotina</taxon>
        <taxon>Agaricomycetes</taxon>
        <taxon>Agaricomycetidae</taxon>
        <taxon>Atheliales</taxon>
        <taxon>Atheliaceae</taxon>
        <taxon>Athelia</taxon>
    </lineage>
</organism>